<dbReference type="Pfam" id="PF00004">
    <property type="entry name" value="AAA"/>
    <property type="match status" value="1"/>
</dbReference>
<dbReference type="PANTHER" id="PTHR45644:SF3">
    <property type="entry name" value="FI08533P-RELATED"/>
    <property type="match status" value="1"/>
</dbReference>
<evidence type="ECO:0000256" key="8">
    <source>
        <dbReference type="PROSITE-ProRule" id="PRU00723"/>
    </source>
</evidence>
<keyword evidence="6" id="KW-0067">ATP-binding</keyword>
<dbReference type="AlphaFoldDB" id="A0A183HZR4"/>
<dbReference type="GO" id="GO:0008270">
    <property type="term" value="F:zinc ion binding"/>
    <property type="evidence" value="ECO:0007669"/>
    <property type="project" value="UniProtKB-KW"/>
</dbReference>
<keyword evidence="7" id="KW-0496">Mitochondrion</keyword>
<evidence type="ECO:0000256" key="1">
    <source>
        <dbReference type="ARBA" id="ARBA00004173"/>
    </source>
</evidence>
<dbReference type="Proteomes" id="UP000267606">
    <property type="component" value="Unassembled WGS sequence"/>
</dbReference>
<evidence type="ECO:0000256" key="4">
    <source>
        <dbReference type="ARBA" id="ARBA00022771"/>
    </source>
</evidence>
<feature type="domain" description="C3H1-type" evidence="9">
    <location>
        <begin position="234"/>
        <end position="261"/>
    </location>
</feature>
<comment type="subcellular location">
    <subcellularLocation>
        <location evidence="1">Mitochondrion</location>
    </subcellularLocation>
</comment>
<keyword evidence="4 8" id="KW-0863">Zinc-finger</keyword>
<keyword evidence="3" id="KW-0547">Nucleotide-binding</keyword>
<evidence type="ECO:0000313" key="10">
    <source>
        <dbReference type="EMBL" id="VDP12634.1"/>
    </source>
</evidence>
<evidence type="ECO:0000256" key="3">
    <source>
        <dbReference type="ARBA" id="ARBA00022741"/>
    </source>
</evidence>
<dbReference type="GO" id="GO:0005741">
    <property type="term" value="C:mitochondrial outer membrane"/>
    <property type="evidence" value="ECO:0007669"/>
    <property type="project" value="TreeGrafter"/>
</dbReference>
<dbReference type="PROSITE" id="PS00674">
    <property type="entry name" value="AAA"/>
    <property type="match status" value="1"/>
</dbReference>
<dbReference type="SMART" id="SM00382">
    <property type="entry name" value="AAA"/>
    <property type="match status" value="1"/>
</dbReference>
<dbReference type="PANTHER" id="PTHR45644">
    <property type="entry name" value="AAA ATPASE, PUTATIVE (AFU_ORTHOLOGUE AFUA_2G12920)-RELATED-RELATED"/>
    <property type="match status" value="1"/>
</dbReference>
<dbReference type="InterPro" id="IPR003959">
    <property type="entry name" value="ATPase_AAA_core"/>
</dbReference>
<dbReference type="Gene3D" id="4.10.1000.10">
    <property type="entry name" value="Zinc finger, CCCH-type"/>
    <property type="match status" value="1"/>
</dbReference>
<dbReference type="GO" id="GO:0005524">
    <property type="term" value="F:ATP binding"/>
    <property type="evidence" value="ECO:0007669"/>
    <property type="project" value="UniProtKB-KW"/>
</dbReference>
<dbReference type="InterPro" id="IPR036855">
    <property type="entry name" value="Znf_CCCH_sf"/>
</dbReference>
<dbReference type="EMBL" id="UZAJ01039997">
    <property type="protein sequence ID" value="VDP12634.1"/>
    <property type="molecule type" value="Genomic_DNA"/>
</dbReference>
<dbReference type="InterPro" id="IPR051701">
    <property type="entry name" value="Mito_OM_Translocase_MSP1"/>
</dbReference>
<evidence type="ECO:0000256" key="6">
    <source>
        <dbReference type="ARBA" id="ARBA00022840"/>
    </source>
</evidence>
<dbReference type="Gene3D" id="1.10.8.60">
    <property type="match status" value="1"/>
</dbReference>
<evidence type="ECO:0000313" key="11">
    <source>
        <dbReference type="Proteomes" id="UP000267606"/>
    </source>
</evidence>
<evidence type="ECO:0000256" key="5">
    <source>
        <dbReference type="ARBA" id="ARBA00022833"/>
    </source>
</evidence>
<dbReference type="SUPFAM" id="SSF52540">
    <property type="entry name" value="P-loop containing nucleoside triphosphate hydrolases"/>
    <property type="match status" value="1"/>
</dbReference>
<dbReference type="Gene3D" id="3.40.50.300">
    <property type="entry name" value="P-loop containing nucleotide triphosphate hydrolases"/>
    <property type="match status" value="1"/>
</dbReference>
<keyword evidence="11" id="KW-1185">Reference proteome</keyword>
<protein>
    <submittedName>
        <fullName evidence="12">C3H1-type domain-containing protein</fullName>
    </submittedName>
</protein>
<dbReference type="InterPro" id="IPR027417">
    <property type="entry name" value="P-loop_NTPase"/>
</dbReference>
<dbReference type="InterPro" id="IPR003960">
    <property type="entry name" value="ATPase_AAA_CS"/>
</dbReference>
<evidence type="ECO:0000259" key="9">
    <source>
        <dbReference type="PROSITE" id="PS50103"/>
    </source>
</evidence>
<dbReference type="Pfam" id="PF00642">
    <property type="entry name" value="zf-CCCH"/>
    <property type="match status" value="1"/>
</dbReference>
<feature type="zinc finger region" description="C3H1-type" evidence="8">
    <location>
        <begin position="234"/>
        <end position="261"/>
    </location>
</feature>
<evidence type="ECO:0000256" key="2">
    <source>
        <dbReference type="ARBA" id="ARBA00022723"/>
    </source>
</evidence>
<dbReference type="WBParaSite" id="OFLC_0001297701-mRNA-1">
    <property type="protein sequence ID" value="OFLC_0001297701-mRNA-1"/>
    <property type="gene ID" value="OFLC_0001297701"/>
</dbReference>
<dbReference type="SUPFAM" id="SSF90229">
    <property type="entry name" value="CCCH zinc finger"/>
    <property type="match status" value="1"/>
</dbReference>
<dbReference type="PROSITE" id="PS50103">
    <property type="entry name" value="ZF_C3H1"/>
    <property type="match status" value="1"/>
</dbReference>
<keyword evidence="2 8" id="KW-0479">Metal-binding</keyword>
<dbReference type="InterPro" id="IPR003593">
    <property type="entry name" value="AAA+_ATPase"/>
</dbReference>
<dbReference type="GO" id="GO:0016887">
    <property type="term" value="F:ATP hydrolysis activity"/>
    <property type="evidence" value="ECO:0007669"/>
    <property type="project" value="InterPro"/>
</dbReference>
<keyword evidence="5 8" id="KW-0862">Zinc</keyword>
<accession>A0A183HZR4</accession>
<evidence type="ECO:0000313" key="12">
    <source>
        <dbReference type="WBParaSite" id="OFLC_0001297701-mRNA-1"/>
    </source>
</evidence>
<name>A0A183HZR4_9BILA</name>
<organism evidence="12">
    <name type="scientific">Onchocerca flexuosa</name>
    <dbReference type="NCBI Taxonomy" id="387005"/>
    <lineage>
        <taxon>Eukaryota</taxon>
        <taxon>Metazoa</taxon>
        <taxon>Ecdysozoa</taxon>
        <taxon>Nematoda</taxon>
        <taxon>Chromadorea</taxon>
        <taxon>Rhabditida</taxon>
        <taxon>Spirurina</taxon>
        <taxon>Spiruromorpha</taxon>
        <taxon>Filarioidea</taxon>
        <taxon>Onchocercidae</taxon>
        <taxon>Onchocerca</taxon>
    </lineage>
</organism>
<dbReference type="InterPro" id="IPR000571">
    <property type="entry name" value="Znf_CCCH"/>
</dbReference>
<reference evidence="10 11" key="2">
    <citation type="submission" date="2018-11" db="EMBL/GenBank/DDBJ databases">
        <authorList>
            <consortium name="Pathogen Informatics"/>
        </authorList>
    </citation>
    <scope>NUCLEOTIDE SEQUENCE [LARGE SCALE GENOMIC DNA]</scope>
</reference>
<sequence>MTAVFSHPAPGDTVMGNQLPEVPSLPPQVVPFSPTTLPVIPPPQGTVYFQPPYLFSNGLSQPVFCEQPNVPSLLQNISTEEATPEVSPNAIFCPPLPFPIPFPPPVRPVPFFSPYIPPSPVLFVLPPFPDISVSGNPLPPLPPPLPSTCPKSPILQTLPSSFAFAPYQNWSITNAASQSSSIRITPRKDNILSTGANQSSFKFSGNDDCRSFRRDSTNRSELMYRNKSGPSLNNYRTRLCINFKNGHCTYGDKCRFIHQQTSDGVIKTNFSANACEFVLRTNAMHVKPNSPSTSLDIVPPNRLYSSMPVSLLAKSRGSSLDVKERPTTPTRRRVSYRHDFNAGYRRPSVADGPHSLPAFILPMDFHYTVVWTHRIWEKGGREFAKNVLWARDNMGHSGTRLIICEVRHCCILLWAGNVEFLTCLFWEAKVNRIIAKKSDKRKGGGMSLSMDQALNFCVRVAVATVASIVIMKLAVKYIDPNHAVNKSAKKKAAQIIKALGLDPTIELNEHELRIATQFVHCGQGADWCDIGGCGAVIEEINDRIIIPLKIRNVYKKFALSSNLLSPPKGVLLYGPPGCGKTLLAKIIARAANARFINLQVSSLCDKWYGESQKLADAVFSVAQKFQPTIIFIDEIGERDDSFLRDRNTQDHEATAMMKAQFMCLWDGFASSDDAIVVLGATNRPNDVDSAILRRMPARFYVPLPSLESRADILKVLLRDQPIISDINFERIAEYATELSGSDLKEVCRLAVLSRVKDAFIKGKDLNNESTRMIRESDLIQSVIKYKQTVQVSGAIPVFEPLD</sequence>
<dbReference type="GO" id="GO:0140570">
    <property type="term" value="P:extraction of mislocalized protein from mitochondrial outer membrane"/>
    <property type="evidence" value="ECO:0007669"/>
    <property type="project" value="TreeGrafter"/>
</dbReference>
<proteinExistence type="predicted"/>
<dbReference type="STRING" id="387005.A0A183HZR4"/>
<evidence type="ECO:0000256" key="7">
    <source>
        <dbReference type="ARBA" id="ARBA00023128"/>
    </source>
</evidence>
<gene>
    <name evidence="10" type="ORF">OFLC_LOCUS12976</name>
</gene>
<dbReference type="SMART" id="SM00356">
    <property type="entry name" value="ZnF_C3H1"/>
    <property type="match status" value="1"/>
</dbReference>
<reference evidence="12" key="1">
    <citation type="submission" date="2016-06" db="UniProtKB">
        <authorList>
            <consortium name="WormBaseParasite"/>
        </authorList>
    </citation>
    <scope>IDENTIFICATION</scope>
</reference>